<dbReference type="OrthoDB" id="9795618at2"/>
<evidence type="ECO:0000256" key="2">
    <source>
        <dbReference type="ARBA" id="ARBA00021572"/>
    </source>
</evidence>
<sequence length="141" mass="16734">MHQLNALIPELSVSNIERSLEFYLEILTFKIEYERLEDKFALLSLSDCQIMIEEVNGHWDTGKLSYPFGRGVNFQITINDIDPIYRNLIKHDYPIKFDIQENWYRANTKIKGQKEFLIMDPDGYLLRFVQDLGEKNIKEND</sequence>
<dbReference type="InterPro" id="IPR029068">
    <property type="entry name" value="Glyas_Bleomycin-R_OHBP_Dase"/>
</dbReference>
<evidence type="ECO:0000259" key="4">
    <source>
        <dbReference type="PROSITE" id="PS51819"/>
    </source>
</evidence>
<name>A0A4U1MDV4_9BACL</name>
<organism evidence="5 6">
    <name type="scientific">Guptibacillus hwajinpoensis</name>
    <dbReference type="NCBI Taxonomy" id="208199"/>
    <lineage>
        <taxon>Bacteria</taxon>
        <taxon>Bacillati</taxon>
        <taxon>Bacillota</taxon>
        <taxon>Bacilli</taxon>
        <taxon>Bacillales</taxon>
        <taxon>Guptibacillaceae</taxon>
        <taxon>Guptibacillus</taxon>
    </lineage>
</organism>
<dbReference type="PROSITE" id="PS51819">
    <property type="entry name" value="VOC"/>
    <property type="match status" value="1"/>
</dbReference>
<evidence type="ECO:0000256" key="1">
    <source>
        <dbReference type="ARBA" id="ARBA00011051"/>
    </source>
</evidence>
<feature type="domain" description="VOC" evidence="4">
    <location>
        <begin position="3"/>
        <end position="131"/>
    </location>
</feature>
<dbReference type="CDD" id="cd08349">
    <property type="entry name" value="BLMA_like"/>
    <property type="match status" value="1"/>
</dbReference>
<evidence type="ECO:0000313" key="5">
    <source>
        <dbReference type="EMBL" id="TKD69399.1"/>
    </source>
</evidence>
<evidence type="ECO:0000256" key="3">
    <source>
        <dbReference type="ARBA" id="ARBA00023251"/>
    </source>
</evidence>
<reference evidence="5 6" key="1">
    <citation type="submission" date="2019-04" db="EMBL/GenBank/DDBJ databases">
        <title>Genome sequence of Bacillus hwajinpoensis strain Y2.</title>
        <authorList>
            <person name="Fair J.L."/>
            <person name="Maclea K.S."/>
        </authorList>
    </citation>
    <scope>NUCLEOTIDE SEQUENCE [LARGE SCALE GENOMIC DNA]</scope>
    <source>
        <strain evidence="5 6">Y2</strain>
    </source>
</reference>
<dbReference type="Gene3D" id="3.10.180.10">
    <property type="entry name" value="2,3-Dihydroxybiphenyl 1,2-Dioxygenase, domain 1"/>
    <property type="match status" value="1"/>
</dbReference>
<dbReference type="InterPro" id="IPR037523">
    <property type="entry name" value="VOC_core"/>
</dbReference>
<keyword evidence="3" id="KW-0046">Antibiotic resistance</keyword>
<proteinExistence type="inferred from homology"/>
<evidence type="ECO:0000313" key="6">
    <source>
        <dbReference type="Proteomes" id="UP000310541"/>
    </source>
</evidence>
<dbReference type="EMBL" id="SWFM01000004">
    <property type="protein sequence ID" value="TKD69399.1"/>
    <property type="molecule type" value="Genomic_DNA"/>
</dbReference>
<dbReference type="RefSeq" id="WP_136948084.1">
    <property type="nucleotide sequence ID" value="NZ_SWFM01000004.1"/>
</dbReference>
<comment type="similarity">
    <text evidence="1">Belongs to the bleomycin resistance protein family.</text>
</comment>
<accession>A0A4U1MDV4</accession>
<dbReference type="InterPro" id="IPR004360">
    <property type="entry name" value="Glyas_Fos-R_dOase_dom"/>
</dbReference>
<dbReference type="Pfam" id="PF00903">
    <property type="entry name" value="Glyoxalase"/>
    <property type="match status" value="1"/>
</dbReference>
<dbReference type="InterPro" id="IPR000335">
    <property type="entry name" value="Bleomycin-R"/>
</dbReference>
<dbReference type="GO" id="GO:0046677">
    <property type="term" value="P:response to antibiotic"/>
    <property type="evidence" value="ECO:0007669"/>
    <property type="project" value="UniProtKB-KW"/>
</dbReference>
<comment type="caution">
    <text evidence="5">The sequence shown here is derived from an EMBL/GenBank/DDBJ whole genome shotgun (WGS) entry which is preliminary data.</text>
</comment>
<dbReference type="SUPFAM" id="SSF54593">
    <property type="entry name" value="Glyoxalase/Bleomycin resistance protein/Dihydroxybiphenyl dioxygenase"/>
    <property type="match status" value="1"/>
</dbReference>
<protein>
    <recommendedName>
        <fullName evidence="2">Bleomycin resistance protein</fullName>
    </recommendedName>
</protein>
<gene>
    <name evidence="5" type="ORF">FBF83_15540</name>
</gene>
<dbReference type="Proteomes" id="UP000310541">
    <property type="component" value="Unassembled WGS sequence"/>
</dbReference>
<dbReference type="AlphaFoldDB" id="A0A4U1MDV4"/>